<accession>A0AA91PE54</accession>
<organism evidence="1 2">
    <name type="scientific">Mycolicibacillus koreensis</name>
    <dbReference type="NCBI Taxonomy" id="1069220"/>
    <lineage>
        <taxon>Bacteria</taxon>
        <taxon>Bacillati</taxon>
        <taxon>Actinomycetota</taxon>
        <taxon>Actinomycetes</taxon>
        <taxon>Mycobacteriales</taxon>
        <taxon>Mycobacteriaceae</taxon>
        <taxon>Mycolicibacillus</taxon>
    </lineage>
</organism>
<dbReference type="EMBL" id="NCXO01000029">
    <property type="protein sequence ID" value="OSC32977.1"/>
    <property type="molecule type" value="Genomic_DNA"/>
</dbReference>
<reference evidence="1 2" key="1">
    <citation type="submission" date="2017-04" db="EMBL/GenBank/DDBJ databases">
        <title>The new phylogeny of genus Mycobacterium.</title>
        <authorList>
            <person name="Tortoli E."/>
            <person name="Trovato A."/>
            <person name="Cirillo D.M."/>
        </authorList>
    </citation>
    <scope>NUCLEOTIDE SEQUENCE [LARGE SCALE GENOMIC DNA]</scope>
    <source>
        <strain evidence="1 2">KCTC 19819</strain>
    </source>
</reference>
<evidence type="ECO:0000313" key="1">
    <source>
        <dbReference type="EMBL" id="OSC32977.1"/>
    </source>
</evidence>
<keyword evidence="2" id="KW-1185">Reference proteome</keyword>
<proteinExistence type="predicted"/>
<name>A0AA91PE54_9MYCO</name>
<protein>
    <submittedName>
        <fullName evidence="1">Uncharacterized protein</fullName>
    </submittedName>
</protein>
<comment type="caution">
    <text evidence="1">The sequence shown here is derived from an EMBL/GenBank/DDBJ whole genome shotgun (WGS) entry which is preliminary data.</text>
</comment>
<evidence type="ECO:0000313" key="2">
    <source>
        <dbReference type="Proteomes" id="UP000193577"/>
    </source>
</evidence>
<sequence length="71" mass="7734">MERALLGDPWPWHAVLAAAGLIYAGFAAVDAQWAFTAAGAAAAVYFGQHALRGFRHRHDEPDGRHRPDRAP</sequence>
<dbReference type="AlphaFoldDB" id="A0AA91PE54"/>
<gene>
    <name evidence="1" type="ORF">B8W67_13000</name>
</gene>
<dbReference type="Proteomes" id="UP000193577">
    <property type="component" value="Unassembled WGS sequence"/>
</dbReference>